<comment type="similarity">
    <text evidence="1">Belongs to the glycosyl hydrolase 13 family.</text>
</comment>
<dbReference type="Pfam" id="PF11852">
    <property type="entry name" value="Pullul_strch_C"/>
    <property type="match status" value="1"/>
</dbReference>
<dbReference type="InterPro" id="IPR040671">
    <property type="entry name" value="Pullulanase_N2"/>
</dbReference>
<reference evidence="4 7" key="3">
    <citation type="submission" date="2019-12" db="EMBL/GenBank/DDBJ databases">
        <title>Draft Genome Sequences of Six Type Strains of the Genus Massilia.</title>
        <authorList>
            <person name="Miess H."/>
            <person name="Frediansyah A."/>
            <person name="Goeker M."/>
            <person name="Gross H."/>
        </authorList>
    </citation>
    <scope>NUCLEOTIDE SEQUENCE [LARGE SCALE GENOMIC DNA]</scope>
    <source>
        <strain evidence="4 7">DSM 26639</strain>
    </source>
</reference>
<evidence type="ECO:0000313" key="6">
    <source>
        <dbReference type="Proteomes" id="UP000315112"/>
    </source>
</evidence>
<dbReference type="InterPro" id="IPR013783">
    <property type="entry name" value="Ig-like_fold"/>
</dbReference>
<dbReference type="SUPFAM" id="SSF51445">
    <property type="entry name" value="(Trans)glycosidases"/>
    <property type="match status" value="1"/>
</dbReference>
<dbReference type="Pfam" id="PF17967">
    <property type="entry name" value="Pullulanase_N2"/>
    <property type="match status" value="1"/>
</dbReference>
<dbReference type="Gene3D" id="3.20.20.80">
    <property type="entry name" value="Glycosidases"/>
    <property type="match status" value="1"/>
</dbReference>
<keyword evidence="7" id="KW-1185">Reference proteome</keyword>
<dbReference type="InterPro" id="IPR006047">
    <property type="entry name" value="GH13_cat_dom"/>
</dbReference>
<evidence type="ECO:0000259" key="3">
    <source>
        <dbReference type="SMART" id="SM00642"/>
    </source>
</evidence>
<dbReference type="Gene3D" id="2.60.40.1180">
    <property type="entry name" value="Golgi alpha-mannosidase II"/>
    <property type="match status" value="1"/>
</dbReference>
<protein>
    <submittedName>
        <fullName evidence="4">DUF3372 domain-containing protein</fullName>
    </submittedName>
    <submittedName>
        <fullName evidence="5">Pullulanase-type alpha-1,6-glucosidase</fullName>
    </submittedName>
</protein>
<dbReference type="InterPro" id="IPR014756">
    <property type="entry name" value="Ig_E-set"/>
</dbReference>
<dbReference type="SMART" id="SM00642">
    <property type="entry name" value="Aamy"/>
    <property type="match status" value="1"/>
</dbReference>
<evidence type="ECO:0000313" key="7">
    <source>
        <dbReference type="Proteomes" id="UP000437862"/>
    </source>
</evidence>
<feature type="chain" id="PRO_5044617986" evidence="2">
    <location>
        <begin position="29"/>
        <end position="914"/>
    </location>
</feature>
<dbReference type="InterPro" id="IPR004193">
    <property type="entry name" value="Glyco_hydro_13_N"/>
</dbReference>
<dbReference type="Gene3D" id="2.60.40.10">
    <property type="entry name" value="Immunoglobulins"/>
    <property type="match status" value="1"/>
</dbReference>
<dbReference type="GO" id="GO:0005975">
    <property type="term" value="P:carbohydrate metabolic process"/>
    <property type="evidence" value="ECO:0007669"/>
    <property type="project" value="InterPro"/>
</dbReference>
<dbReference type="InterPro" id="IPR013780">
    <property type="entry name" value="Glyco_hydro_b"/>
</dbReference>
<reference evidence="5 6" key="1">
    <citation type="journal article" date="2015" name="Stand. Genomic Sci.">
        <title>Genomic Encyclopedia of Bacterial and Archaeal Type Strains, Phase III: the genomes of soil and plant-associated and newly described type strains.</title>
        <authorList>
            <person name="Whitman W.B."/>
            <person name="Woyke T."/>
            <person name="Klenk H.P."/>
            <person name="Zhou Y."/>
            <person name="Lilburn T.G."/>
            <person name="Beck B.J."/>
            <person name="De Vos P."/>
            <person name="Vandamme P."/>
            <person name="Eisen J.A."/>
            <person name="Garrity G."/>
            <person name="Hugenholtz P."/>
            <person name="Kyrpides N.C."/>
        </authorList>
    </citation>
    <scope>NUCLEOTIDE SEQUENCE [LARGE SCALE GENOMIC DNA]</scope>
    <source>
        <strain evidence="5 6">CGMCC 1.10685</strain>
    </source>
</reference>
<keyword evidence="2" id="KW-0732">Signal</keyword>
<feature type="signal peptide" evidence="2">
    <location>
        <begin position="1"/>
        <end position="28"/>
    </location>
</feature>
<proteinExistence type="inferred from homology"/>
<dbReference type="EMBL" id="VLKW01000003">
    <property type="protein sequence ID" value="TWI48306.1"/>
    <property type="molecule type" value="Genomic_DNA"/>
</dbReference>
<dbReference type="CDD" id="cd02860">
    <property type="entry name" value="E_set_Pullulanase"/>
    <property type="match status" value="1"/>
</dbReference>
<name>A0A562PW43_9BURK</name>
<dbReference type="RefSeq" id="WP_145874122.1">
    <property type="nucleotide sequence ID" value="NZ_CP046904.1"/>
</dbReference>
<dbReference type="AlphaFoldDB" id="A0A562PW43"/>
<evidence type="ECO:0000256" key="2">
    <source>
        <dbReference type="SAM" id="SignalP"/>
    </source>
</evidence>
<dbReference type="InterPro" id="IPR024561">
    <property type="entry name" value="Pullul_strch_C"/>
</dbReference>
<feature type="domain" description="Glycosyl hydrolase family 13 catalytic" evidence="3">
    <location>
        <begin position="329"/>
        <end position="763"/>
    </location>
</feature>
<evidence type="ECO:0000313" key="5">
    <source>
        <dbReference type="EMBL" id="TWI48306.1"/>
    </source>
</evidence>
<dbReference type="EMBL" id="CP046904">
    <property type="protein sequence ID" value="QGZ39428.1"/>
    <property type="molecule type" value="Genomic_DNA"/>
</dbReference>
<reference evidence="5" key="2">
    <citation type="submission" date="2019-07" db="EMBL/GenBank/DDBJ databases">
        <authorList>
            <person name="Whitman W."/>
            <person name="Huntemann M."/>
            <person name="Clum A."/>
            <person name="Pillay M."/>
            <person name="Palaniappan K."/>
            <person name="Varghese N."/>
            <person name="Mikhailova N."/>
            <person name="Stamatis D."/>
            <person name="Reddy T."/>
            <person name="Daum C."/>
            <person name="Shapiro N."/>
            <person name="Ivanova N."/>
            <person name="Kyrpides N."/>
            <person name="Woyke T."/>
        </authorList>
    </citation>
    <scope>NUCLEOTIDE SEQUENCE</scope>
    <source>
        <strain evidence="5">CGMCC 1.10685</strain>
    </source>
</reference>
<dbReference type="Proteomes" id="UP000437862">
    <property type="component" value="Chromosome"/>
</dbReference>
<organism evidence="5 6">
    <name type="scientific">Pseudoduganella flava</name>
    <dbReference type="NCBI Taxonomy" id="871742"/>
    <lineage>
        <taxon>Bacteria</taxon>
        <taxon>Pseudomonadati</taxon>
        <taxon>Pseudomonadota</taxon>
        <taxon>Betaproteobacteria</taxon>
        <taxon>Burkholderiales</taxon>
        <taxon>Oxalobacteraceae</taxon>
        <taxon>Telluria group</taxon>
        <taxon>Pseudoduganella</taxon>
    </lineage>
</organism>
<evidence type="ECO:0000313" key="4">
    <source>
        <dbReference type="EMBL" id="QGZ39428.1"/>
    </source>
</evidence>
<dbReference type="Proteomes" id="UP000315112">
    <property type="component" value="Unassembled WGS sequence"/>
</dbReference>
<dbReference type="GO" id="GO:0004553">
    <property type="term" value="F:hydrolase activity, hydrolyzing O-glycosyl compounds"/>
    <property type="evidence" value="ECO:0007669"/>
    <property type="project" value="InterPro"/>
</dbReference>
<dbReference type="SUPFAM" id="SSF51011">
    <property type="entry name" value="Glycosyl hydrolase domain"/>
    <property type="match status" value="1"/>
</dbReference>
<dbReference type="PANTHER" id="PTHR43002">
    <property type="entry name" value="GLYCOGEN DEBRANCHING ENZYME"/>
    <property type="match status" value="1"/>
</dbReference>
<sequence>MDHHIGSRALRTSIAAAAAIALSGAAHAGQTAAPCDGDAFQTILSPAAATFDARAAWLDRRTLLWPGTRTGARIRLYHAAQATLTAPRGGKVAGADGFLPLDTVTAPVPVQLAEPWRYLGDGMQLAVRDADAAAIGALHRGQLLLVNEAEDGTVLDATRIQAAGALDDLYAAAESVPDLGATPRGRTTVFKLWAPTAQAVAVCTYDKGNGPLRAAVPMRFDAATGIWSTTVSANLDGKYYRYAVDVLAPSVGVVRNLVTDPYAVSLTTDSRRAYIADLASPRLKPAGWDRDAAPAKVKAQPDMSIYELHVRDFSIGDATVSAANRGKYLAFTEAGSNGMKHLRALAGAGLTDLHLLPVYDFGSVPEQGCVTQRPAGAPDSDEQQRMVGHSKATDCYNWGYDPYHYNAPEGSYSTDPADGAKRVLEFRKMVMALHRAGLRVGMDVVYNHTYRAGQDEKSVLDRVVPGYYHRLDAKGAIESSTCGECGNTATEHRMMGKLMIDSAALWARQYHIDSFRFDLMGHQPRATMEALQRRVDRDTGRHVNLIGEGWNFGEVADGKRFVQASQLSLNGSGIGTFSDRGRDAVRGGGAGDAGRDMVTRQGYVNGLVYDPNGSAEHTADEILKAADMVRVGLAGTLRGYAFETRTGDVRALRDVDYAGQPAGYASAPGEVVNYVENHDNQTLYDLNVLRLPATTSTADRARVQMLAAAINAFSQGVAYFHAGFDILRSKSLDRNSFDSGDWFNRLDWTYQDNYFGTGLPPAADNGKDYEMLKPLLANPALKPAPADIAFARDAFRDLLKIRASSTLFRLRTADDVKQRLRFYNTSPAQVPTLLAGRLDGNGYAGANFKTVLYLINVDNADRTIVIPEEQNKRLRLHPVHTSPTAADRRVREAHYDASTGRFTVPARTAVVFVE</sequence>
<accession>A0A562PW43</accession>
<dbReference type="OrthoDB" id="9800174at2"/>
<dbReference type="Pfam" id="PF02922">
    <property type="entry name" value="CBM_48"/>
    <property type="match status" value="1"/>
</dbReference>
<dbReference type="SUPFAM" id="SSF81296">
    <property type="entry name" value="E set domains"/>
    <property type="match status" value="2"/>
</dbReference>
<gene>
    <name evidence="4" type="ORF">GO485_10470</name>
    <name evidence="5" type="ORF">IP92_01694</name>
</gene>
<evidence type="ECO:0000256" key="1">
    <source>
        <dbReference type="ARBA" id="ARBA00008061"/>
    </source>
</evidence>
<dbReference type="InterPro" id="IPR017853">
    <property type="entry name" value="GH"/>
</dbReference>
<dbReference type="CDD" id="cd11341">
    <property type="entry name" value="AmyAc_Pullulanase_LD-like"/>
    <property type="match status" value="1"/>
</dbReference>
<dbReference type="Gene3D" id="2.60.40.1130">
    <property type="entry name" value="Rab geranylgeranyltransferase alpha-subunit, insert domain"/>
    <property type="match status" value="1"/>
</dbReference>